<proteinExistence type="predicted"/>
<evidence type="ECO:0000313" key="1">
    <source>
        <dbReference type="EMBL" id="KAH7945671.1"/>
    </source>
</evidence>
<comment type="caution">
    <text evidence="1">The sequence shown here is derived from an EMBL/GenBank/DDBJ whole genome shotgun (WGS) entry which is preliminary data.</text>
</comment>
<keyword evidence="2" id="KW-1185">Reference proteome</keyword>
<name>A0ACB8CL70_DERSI</name>
<evidence type="ECO:0000313" key="2">
    <source>
        <dbReference type="Proteomes" id="UP000821865"/>
    </source>
</evidence>
<reference evidence="1" key="1">
    <citation type="submission" date="2020-05" db="EMBL/GenBank/DDBJ databases">
        <title>Large-scale comparative analyses of tick genomes elucidate their genetic diversity and vector capacities.</title>
        <authorList>
            <person name="Jia N."/>
            <person name="Wang J."/>
            <person name="Shi W."/>
            <person name="Du L."/>
            <person name="Sun Y."/>
            <person name="Zhan W."/>
            <person name="Jiang J."/>
            <person name="Wang Q."/>
            <person name="Zhang B."/>
            <person name="Ji P."/>
            <person name="Sakyi L.B."/>
            <person name="Cui X."/>
            <person name="Yuan T."/>
            <person name="Jiang B."/>
            <person name="Yang W."/>
            <person name="Lam T.T.-Y."/>
            <person name="Chang Q."/>
            <person name="Ding S."/>
            <person name="Wang X."/>
            <person name="Zhu J."/>
            <person name="Ruan X."/>
            <person name="Zhao L."/>
            <person name="Wei J."/>
            <person name="Que T."/>
            <person name="Du C."/>
            <person name="Cheng J."/>
            <person name="Dai P."/>
            <person name="Han X."/>
            <person name="Huang E."/>
            <person name="Gao Y."/>
            <person name="Liu J."/>
            <person name="Shao H."/>
            <person name="Ye R."/>
            <person name="Li L."/>
            <person name="Wei W."/>
            <person name="Wang X."/>
            <person name="Wang C."/>
            <person name="Yang T."/>
            <person name="Huo Q."/>
            <person name="Li W."/>
            <person name="Guo W."/>
            <person name="Chen H."/>
            <person name="Zhou L."/>
            <person name="Ni X."/>
            <person name="Tian J."/>
            <person name="Zhou Y."/>
            <person name="Sheng Y."/>
            <person name="Liu T."/>
            <person name="Pan Y."/>
            <person name="Xia L."/>
            <person name="Li J."/>
            <person name="Zhao F."/>
            <person name="Cao W."/>
        </authorList>
    </citation>
    <scope>NUCLEOTIDE SEQUENCE</scope>
    <source>
        <strain evidence="1">Dsil-2018</strain>
    </source>
</reference>
<dbReference type="Proteomes" id="UP000821865">
    <property type="component" value="Chromosome 6"/>
</dbReference>
<organism evidence="1 2">
    <name type="scientific">Dermacentor silvarum</name>
    <name type="common">Tick</name>
    <dbReference type="NCBI Taxonomy" id="543639"/>
    <lineage>
        <taxon>Eukaryota</taxon>
        <taxon>Metazoa</taxon>
        <taxon>Ecdysozoa</taxon>
        <taxon>Arthropoda</taxon>
        <taxon>Chelicerata</taxon>
        <taxon>Arachnida</taxon>
        <taxon>Acari</taxon>
        <taxon>Parasitiformes</taxon>
        <taxon>Ixodida</taxon>
        <taxon>Ixodoidea</taxon>
        <taxon>Ixodidae</taxon>
        <taxon>Rhipicephalinae</taxon>
        <taxon>Dermacentor</taxon>
    </lineage>
</organism>
<protein>
    <submittedName>
        <fullName evidence="1">Uncharacterized protein</fullName>
    </submittedName>
</protein>
<gene>
    <name evidence="1" type="ORF">HPB49_013749</name>
</gene>
<dbReference type="EMBL" id="CM023475">
    <property type="protein sequence ID" value="KAH7945671.1"/>
    <property type="molecule type" value="Genomic_DNA"/>
</dbReference>
<sequence length="227" mass="23321">MGMSGGEDGQQQHHQQRHRGGAGRNGSRTPAAVSQPASTVAAMAALYRSRGLSLLPDVRLLGHPLQQHHEGPPPAMLRGALRIVSQPPPAPATLGPRPPRSARRQPRAPPRAPSNPPSSAPMPTTSSTTPATAAVAAGGGQVLEVLGLAEGLMPNEVEQQLEPLLRLGAQLKRVGTGPSQLLACFDSAAAAQEALLMAGLPFQLRPLPTAASSSSSTELLPPPPPSS</sequence>
<accession>A0ACB8CL70</accession>